<evidence type="ECO:0000256" key="3">
    <source>
        <dbReference type="ARBA" id="ARBA00022448"/>
    </source>
</evidence>
<dbReference type="GO" id="GO:0016020">
    <property type="term" value="C:membrane"/>
    <property type="evidence" value="ECO:0007669"/>
    <property type="project" value="UniProtKB-SubCell"/>
</dbReference>
<evidence type="ECO:0008006" key="11">
    <source>
        <dbReference type="Google" id="ProtNLM"/>
    </source>
</evidence>
<keyword evidence="10" id="KW-1185">Reference proteome</keyword>
<comment type="caution">
    <text evidence="9">The sequence shown here is derived from an EMBL/GenBank/DDBJ whole genome shotgun (WGS) entry which is preliminary data.</text>
</comment>
<feature type="region of interest" description="Disordered" evidence="7">
    <location>
        <begin position="154"/>
        <end position="173"/>
    </location>
</feature>
<keyword evidence="5 8" id="KW-1133">Transmembrane helix</keyword>
<keyword evidence="3" id="KW-0813">Transport</keyword>
<feature type="transmembrane region" description="Helical" evidence="8">
    <location>
        <begin position="94"/>
        <end position="117"/>
    </location>
</feature>
<dbReference type="AlphaFoldDB" id="A0AAD2JH89"/>
<feature type="transmembrane region" description="Helical" evidence="8">
    <location>
        <begin position="407"/>
        <end position="426"/>
    </location>
</feature>
<feature type="transmembrane region" description="Helical" evidence="8">
    <location>
        <begin position="432"/>
        <end position="452"/>
    </location>
</feature>
<gene>
    <name evidence="9" type="ORF">CYCCA115_LOCUS12000</name>
</gene>
<evidence type="ECO:0000256" key="2">
    <source>
        <dbReference type="ARBA" id="ARBA00007863"/>
    </source>
</evidence>
<dbReference type="PANTHER" id="PTHR14233:SF4">
    <property type="entry name" value="SOLUTE CARRIER FAMILY 35 MEMBER F2"/>
    <property type="match status" value="1"/>
</dbReference>
<evidence type="ECO:0000256" key="5">
    <source>
        <dbReference type="ARBA" id="ARBA00022989"/>
    </source>
</evidence>
<evidence type="ECO:0000256" key="1">
    <source>
        <dbReference type="ARBA" id="ARBA00004141"/>
    </source>
</evidence>
<evidence type="ECO:0000313" key="10">
    <source>
        <dbReference type="Proteomes" id="UP001295423"/>
    </source>
</evidence>
<organism evidence="9 10">
    <name type="scientific">Cylindrotheca closterium</name>
    <dbReference type="NCBI Taxonomy" id="2856"/>
    <lineage>
        <taxon>Eukaryota</taxon>
        <taxon>Sar</taxon>
        <taxon>Stramenopiles</taxon>
        <taxon>Ochrophyta</taxon>
        <taxon>Bacillariophyta</taxon>
        <taxon>Bacillariophyceae</taxon>
        <taxon>Bacillariophycidae</taxon>
        <taxon>Bacillariales</taxon>
        <taxon>Bacillariaceae</taxon>
        <taxon>Cylindrotheca</taxon>
    </lineage>
</organism>
<dbReference type="Proteomes" id="UP001295423">
    <property type="component" value="Unassembled WGS sequence"/>
</dbReference>
<feature type="region of interest" description="Disordered" evidence="7">
    <location>
        <begin position="1"/>
        <end position="56"/>
    </location>
</feature>
<name>A0AAD2JH89_9STRA</name>
<sequence>MVSPTASDENDNPRNEAEETSSDEHDTSENGFQPAPCHELKGRTNSKPFGGESSSSTDTFRFGDYDYSYTYKFSYICCCCNWIRRKTPSIDWKALALGQLISFSGASAGAALATLNLDCHLNAPSFVVSLYYFILSWYVLLLWKRRRHLHHQPLDTEESSPDLTSSFNDEVDSTMPYNDVIERKESSSTTEDAPLSHSFFGLFPMHKPMWQYCMLAFFDLEANVLIASAFQYTTLTSITLFDNLAIPTAMLLSRCLFSRKYTWIHFGGVLICMVGVVLNMWKDYDDDQNIEEEEEYPHKLRGDLCAIAGGIMYGVINVMVEITIRGSNDSAEYLGNMGFFGFILATIQAWIVHPDEILAFFGRDMELDGGIATCHTERWWILAAYVGCTAFAYVLGSHLFQISEATFFALSLLTGDLWSVIFSVFFEHIIPHPLFFLALVFVLSGMIVYEMAPSPVLEDRCVVVDDEDANGEFSAPLPVSGSNIHIASSSNYVSVVEREEAGNPISGGS</sequence>
<feature type="transmembrane region" description="Helical" evidence="8">
    <location>
        <begin position="332"/>
        <end position="351"/>
    </location>
</feature>
<dbReference type="Pfam" id="PF06027">
    <property type="entry name" value="SLC35F"/>
    <property type="match status" value="1"/>
</dbReference>
<evidence type="ECO:0000313" key="9">
    <source>
        <dbReference type="EMBL" id="CAJ1949251.1"/>
    </source>
</evidence>
<accession>A0AAD2JH89</accession>
<dbReference type="EMBL" id="CAKOGP040001758">
    <property type="protein sequence ID" value="CAJ1949251.1"/>
    <property type="molecule type" value="Genomic_DNA"/>
</dbReference>
<feature type="transmembrane region" description="Helical" evidence="8">
    <location>
        <begin position="263"/>
        <end position="281"/>
    </location>
</feature>
<dbReference type="InterPro" id="IPR052221">
    <property type="entry name" value="SLC35F_Transporter"/>
</dbReference>
<dbReference type="SUPFAM" id="SSF103481">
    <property type="entry name" value="Multidrug resistance efflux transporter EmrE"/>
    <property type="match status" value="1"/>
</dbReference>
<feature type="transmembrane region" description="Helical" evidence="8">
    <location>
        <begin position="123"/>
        <end position="143"/>
    </location>
</feature>
<dbReference type="InterPro" id="IPR037185">
    <property type="entry name" value="EmrE-like"/>
</dbReference>
<reference evidence="9" key="1">
    <citation type="submission" date="2023-08" db="EMBL/GenBank/DDBJ databases">
        <authorList>
            <person name="Audoor S."/>
            <person name="Bilcke G."/>
        </authorList>
    </citation>
    <scope>NUCLEOTIDE SEQUENCE</scope>
</reference>
<dbReference type="PANTHER" id="PTHR14233">
    <property type="entry name" value="DUF914-RELATED"/>
    <property type="match status" value="1"/>
</dbReference>
<keyword evidence="6 8" id="KW-0472">Membrane</keyword>
<dbReference type="InterPro" id="IPR009262">
    <property type="entry name" value="SLC35_F1/F2/F6"/>
</dbReference>
<feature type="compositionally biased region" description="Basic and acidic residues" evidence="7">
    <location>
        <begin position="11"/>
        <end position="28"/>
    </location>
</feature>
<comment type="similarity">
    <text evidence="2">Belongs to the SLC35F solute transporter family.</text>
</comment>
<evidence type="ECO:0000256" key="7">
    <source>
        <dbReference type="SAM" id="MobiDB-lite"/>
    </source>
</evidence>
<protein>
    <recommendedName>
        <fullName evidence="11">EamA domain-containing protein</fullName>
    </recommendedName>
</protein>
<evidence type="ECO:0000256" key="4">
    <source>
        <dbReference type="ARBA" id="ARBA00022692"/>
    </source>
</evidence>
<keyword evidence="4 8" id="KW-0812">Transmembrane</keyword>
<feature type="transmembrane region" description="Helical" evidence="8">
    <location>
        <begin position="379"/>
        <end position="400"/>
    </location>
</feature>
<dbReference type="GO" id="GO:0022857">
    <property type="term" value="F:transmembrane transporter activity"/>
    <property type="evidence" value="ECO:0007669"/>
    <property type="project" value="InterPro"/>
</dbReference>
<feature type="compositionally biased region" description="Polar residues" evidence="7">
    <location>
        <begin position="43"/>
        <end position="56"/>
    </location>
</feature>
<evidence type="ECO:0000256" key="6">
    <source>
        <dbReference type="ARBA" id="ARBA00023136"/>
    </source>
</evidence>
<comment type="subcellular location">
    <subcellularLocation>
        <location evidence="1">Membrane</location>
        <topology evidence="1">Multi-pass membrane protein</topology>
    </subcellularLocation>
</comment>
<proteinExistence type="inferred from homology"/>
<evidence type="ECO:0000256" key="8">
    <source>
        <dbReference type="SAM" id="Phobius"/>
    </source>
</evidence>